<dbReference type="STRING" id="37546.A0A1B0FQB4"/>
<keyword evidence="1" id="KW-0812">Transmembrane</keyword>
<reference evidence="2" key="1">
    <citation type="submission" date="2020-05" db="UniProtKB">
        <authorList>
            <consortium name="EnsemblMetazoa"/>
        </authorList>
    </citation>
    <scope>IDENTIFICATION</scope>
    <source>
        <strain evidence="2">Yale</strain>
    </source>
</reference>
<organism evidence="2 3">
    <name type="scientific">Glossina morsitans morsitans</name>
    <name type="common">Savannah tsetse fly</name>
    <dbReference type="NCBI Taxonomy" id="37546"/>
    <lineage>
        <taxon>Eukaryota</taxon>
        <taxon>Metazoa</taxon>
        <taxon>Ecdysozoa</taxon>
        <taxon>Arthropoda</taxon>
        <taxon>Hexapoda</taxon>
        <taxon>Insecta</taxon>
        <taxon>Pterygota</taxon>
        <taxon>Neoptera</taxon>
        <taxon>Endopterygota</taxon>
        <taxon>Diptera</taxon>
        <taxon>Brachycera</taxon>
        <taxon>Muscomorpha</taxon>
        <taxon>Hippoboscoidea</taxon>
        <taxon>Glossinidae</taxon>
        <taxon>Glossina</taxon>
    </lineage>
</organism>
<dbReference type="AlphaFoldDB" id="A0A1B0FQB4"/>
<protein>
    <submittedName>
        <fullName evidence="2">Uncharacterized protein</fullName>
    </submittedName>
</protein>
<name>A0A1B0FQB4_GLOMM</name>
<evidence type="ECO:0000256" key="1">
    <source>
        <dbReference type="SAM" id="Phobius"/>
    </source>
</evidence>
<feature type="transmembrane region" description="Helical" evidence="1">
    <location>
        <begin position="159"/>
        <end position="184"/>
    </location>
</feature>
<dbReference type="Proteomes" id="UP000092444">
    <property type="component" value="Unassembled WGS sequence"/>
</dbReference>
<keyword evidence="1" id="KW-1133">Transmembrane helix</keyword>
<keyword evidence="1" id="KW-0472">Membrane</keyword>
<keyword evidence="3" id="KW-1185">Reference proteome</keyword>
<dbReference type="EnsemblMetazoa" id="GMOY006113-RB">
    <property type="protein sequence ID" value="GMOY006113-PB"/>
    <property type="gene ID" value="GMOY006113"/>
</dbReference>
<accession>A0A1B0FQB4</accession>
<sequence length="207" mass="22417">MAVSVMPCISDQLAQSPALEDAEEIDIDDDANDAAIVGAGNSIQVTQSLSLWQQQQAGSSLMVTNQSDVSTQEDQPAVQIERPWSDKYGGRPMLLTTFSGNKKIEKCSLNFLNHNIFAGYLISRIIVTVLLYISSKVIIKPMVLNEPSLCAGMMIGNLLTGYICEAANAITAFSTSSTLLLYVYSESVKSERIMTAGNVNINNSIKI</sequence>
<evidence type="ECO:0000313" key="3">
    <source>
        <dbReference type="Proteomes" id="UP000092444"/>
    </source>
</evidence>
<dbReference type="VEuPathDB" id="VectorBase:GMOY006113"/>
<dbReference type="EMBL" id="CCAG010007454">
    <property type="status" value="NOT_ANNOTATED_CDS"/>
    <property type="molecule type" value="Genomic_DNA"/>
</dbReference>
<evidence type="ECO:0000313" key="2">
    <source>
        <dbReference type="EnsemblMetazoa" id="GMOY006113-PB"/>
    </source>
</evidence>
<proteinExistence type="predicted"/>
<feature type="transmembrane region" description="Helical" evidence="1">
    <location>
        <begin position="116"/>
        <end position="139"/>
    </location>
</feature>